<dbReference type="RefSeq" id="WP_267676071.1">
    <property type="nucleotide sequence ID" value="NZ_CP113088.1"/>
</dbReference>
<dbReference type="Proteomes" id="UP001164705">
    <property type="component" value="Chromosome"/>
</dbReference>
<proteinExistence type="predicted"/>
<name>A0A9E8SCL9_9FLAO</name>
<sequence>MTDVVFMKPNTIFKDKHKPQTSRRISNLRTFKYPKIDYIENKADTTLTTNIYLTPLKRFSLGFSAEASQSNIQSIGFALNPSILMRNVFKGAETLELSRNYFYWSFKRWG</sequence>
<evidence type="ECO:0000313" key="2">
    <source>
        <dbReference type="Proteomes" id="UP001164705"/>
    </source>
</evidence>
<accession>A0A9E8SCL9</accession>
<gene>
    <name evidence="1" type="ORF">N7U66_15745</name>
</gene>
<dbReference type="AlphaFoldDB" id="A0A9E8SCL9"/>
<reference evidence="1" key="1">
    <citation type="submission" date="2022-11" db="EMBL/GenBank/DDBJ databases">
        <title>Lacinutrix neustonica HL-RS19T sp. nov., isolated from the surface microlayer sample of brackish Lake Shihwa.</title>
        <authorList>
            <person name="Choi J.Y."/>
            <person name="Hwang C.Y."/>
        </authorList>
    </citation>
    <scope>NUCLEOTIDE SEQUENCE</scope>
    <source>
        <strain evidence="1">HL-RS19</strain>
    </source>
</reference>
<organism evidence="1 2">
    <name type="scientific">Lacinutrix neustonica</name>
    <dbReference type="NCBI Taxonomy" id="2980107"/>
    <lineage>
        <taxon>Bacteria</taxon>
        <taxon>Pseudomonadati</taxon>
        <taxon>Bacteroidota</taxon>
        <taxon>Flavobacteriia</taxon>
        <taxon>Flavobacteriales</taxon>
        <taxon>Flavobacteriaceae</taxon>
        <taxon>Lacinutrix</taxon>
    </lineage>
</organism>
<dbReference type="EMBL" id="CP113088">
    <property type="protein sequence ID" value="WAC01458.1"/>
    <property type="molecule type" value="Genomic_DNA"/>
</dbReference>
<dbReference type="KEGG" id="lnu:N7U66_15745"/>
<keyword evidence="2" id="KW-1185">Reference proteome</keyword>
<protein>
    <submittedName>
        <fullName evidence="1">Uncharacterized protein</fullName>
    </submittedName>
</protein>
<evidence type="ECO:0000313" key="1">
    <source>
        <dbReference type="EMBL" id="WAC01458.1"/>
    </source>
</evidence>